<keyword evidence="4" id="KW-1185">Reference proteome</keyword>
<protein>
    <submittedName>
        <fullName evidence="3">M20/M25/M40 family metallo-hydrolase</fullName>
    </submittedName>
</protein>
<dbReference type="SUPFAM" id="SSF53187">
    <property type="entry name" value="Zn-dependent exopeptidases"/>
    <property type="match status" value="1"/>
</dbReference>
<evidence type="ECO:0000259" key="2">
    <source>
        <dbReference type="Pfam" id="PF04389"/>
    </source>
</evidence>
<dbReference type="PANTHER" id="PTHR12147:SF26">
    <property type="entry name" value="PEPTIDASE M28 DOMAIN-CONTAINING PROTEIN"/>
    <property type="match status" value="1"/>
</dbReference>
<dbReference type="InterPro" id="IPR045175">
    <property type="entry name" value="M28_fam"/>
</dbReference>
<feature type="transmembrane region" description="Helical" evidence="1">
    <location>
        <begin position="429"/>
        <end position="449"/>
    </location>
</feature>
<dbReference type="RefSeq" id="WP_205721517.1">
    <property type="nucleotide sequence ID" value="NZ_CP070608.1"/>
</dbReference>
<dbReference type="GO" id="GO:0008235">
    <property type="term" value="F:metalloexopeptidase activity"/>
    <property type="evidence" value="ECO:0007669"/>
    <property type="project" value="InterPro"/>
</dbReference>
<dbReference type="Proteomes" id="UP000662783">
    <property type="component" value="Chromosome"/>
</dbReference>
<feature type="transmembrane region" description="Helical" evidence="1">
    <location>
        <begin position="455"/>
        <end position="473"/>
    </location>
</feature>
<feature type="transmembrane region" description="Helical" evidence="1">
    <location>
        <begin position="329"/>
        <end position="346"/>
    </location>
</feature>
<dbReference type="EMBL" id="CP070608">
    <property type="protein sequence ID" value="QSE97004.1"/>
    <property type="molecule type" value="Genomic_DNA"/>
</dbReference>
<dbReference type="AlphaFoldDB" id="A0A974WEN8"/>
<reference evidence="3" key="1">
    <citation type="submission" date="2021-02" db="EMBL/GenBank/DDBJ databases">
        <title>Fulvivirga sp. S481 isolated from sea water.</title>
        <authorList>
            <person name="Bae S.S."/>
            <person name="Baek K."/>
        </authorList>
    </citation>
    <scope>NUCLEOTIDE SEQUENCE</scope>
    <source>
        <strain evidence="3">S481</strain>
    </source>
</reference>
<feature type="transmembrane region" description="Helical" evidence="1">
    <location>
        <begin position="402"/>
        <end position="422"/>
    </location>
</feature>
<feature type="domain" description="Peptidase M28" evidence="2">
    <location>
        <begin position="106"/>
        <end position="294"/>
    </location>
</feature>
<evidence type="ECO:0000313" key="3">
    <source>
        <dbReference type="EMBL" id="QSE97004.1"/>
    </source>
</evidence>
<proteinExistence type="predicted"/>
<gene>
    <name evidence="3" type="ORF">JR347_15610</name>
</gene>
<dbReference type="Pfam" id="PF04389">
    <property type="entry name" value="Peptidase_M28"/>
    <property type="match status" value="1"/>
</dbReference>
<feature type="transmembrane region" description="Helical" evidence="1">
    <location>
        <begin position="485"/>
        <end position="505"/>
    </location>
</feature>
<name>A0A974WEN8_9BACT</name>
<keyword evidence="1" id="KW-0472">Membrane</keyword>
<sequence>MKSKLLLPGVSFVFLIIICVVSFNQITPPEPALPGYTPDSYSAYRAIEHLKIVAKEPHGTGTPAHKRVRNYIYDQCKKLGAKIKVLTNTGIQYRGGTNVTAGTAYNILAKLEGTDNSKAVLVMGHYDSQPNTPGAGDDGSSIASMLEVMELLAKQGPLKNDIYFLMTDQEEVGLLGAEAFVNSYPELDEIGMLLNFDARGNTGVNFTFETTSQNGWIMREFSKAVDQPLANALAYEIYKLMPNGSDFTEFKDTHISGLNSAFIEGHAYYHSPEDTWRNMNLGTLQHQGDLMWEMVNHFGTIDLNETKAEDAIFFSILNQVVIYPASLDWPLIVLSIVLLGFTIYFLRSKQSVNMPAVFKGAGLYLALLIISFSLVWIINSIILSLNPHFSSFYGNDFYNSGYYIWCFIGACTVVLGVILKYLVKSSSGYNFLLGSLIIQAILILVLKIYVPTGAFILYVPMIINLVLMIIASIKQPIENSIAPFLIIVIPVLLWLPFIYFLFVVFSFSLPYASAIFVLLLLPYLAPLMQYWNNINNHIVYGLGALMIAYGLLAGQLTASPSDDYPQQTTLAYGLNLDTNEAIWFSRQKLKDEFISNYIKSDEQGHIEEIYSNSSAWYWKDEAPVVNIMAGRFAIVSDTIVNDMRELTLKIMPGHEVTYFNISLPEDAYFTQINERELEGEMAGTLQYYGAPSSGCILKIKAKPGTMTIPLVESKMSIANALLTTPLPEDFIWAPGYMSNNMFIKRTIDL</sequence>
<keyword evidence="1" id="KW-1133">Transmembrane helix</keyword>
<evidence type="ECO:0000313" key="4">
    <source>
        <dbReference type="Proteomes" id="UP000662783"/>
    </source>
</evidence>
<feature type="transmembrane region" description="Helical" evidence="1">
    <location>
        <begin position="358"/>
        <end position="382"/>
    </location>
</feature>
<organism evidence="3 4">
    <name type="scientific">Fulvivirga lutea</name>
    <dbReference type="NCBI Taxonomy" id="2810512"/>
    <lineage>
        <taxon>Bacteria</taxon>
        <taxon>Pseudomonadati</taxon>
        <taxon>Bacteroidota</taxon>
        <taxon>Cytophagia</taxon>
        <taxon>Cytophagales</taxon>
        <taxon>Fulvivirgaceae</taxon>
        <taxon>Fulvivirga</taxon>
    </lineage>
</organism>
<dbReference type="KEGG" id="fuv:JR347_15610"/>
<accession>A0A974WEN8</accession>
<feature type="transmembrane region" description="Helical" evidence="1">
    <location>
        <begin position="538"/>
        <end position="558"/>
    </location>
</feature>
<evidence type="ECO:0000256" key="1">
    <source>
        <dbReference type="SAM" id="Phobius"/>
    </source>
</evidence>
<feature type="transmembrane region" description="Helical" evidence="1">
    <location>
        <begin position="511"/>
        <end position="531"/>
    </location>
</feature>
<dbReference type="InterPro" id="IPR007484">
    <property type="entry name" value="Peptidase_M28"/>
</dbReference>
<dbReference type="Gene3D" id="3.40.630.10">
    <property type="entry name" value="Zn peptidases"/>
    <property type="match status" value="1"/>
</dbReference>
<keyword evidence="1" id="KW-0812">Transmembrane</keyword>
<dbReference type="PANTHER" id="PTHR12147">
    <property type="entry name" value="METALLOPEPTIDASE M28 FAMILY MEMBER"/>
    <property type="match status" value="1"/>
</dbReference>
<dbReference type="GO" id="GO:0006508">
    <property type="term" value="P:proteolysis"/>
    <property type="evidence" value="ECO:0007669"/>
    <property type="project" value="InterPro"/>
</dbReference>